<evidence type="ECO:0000313" key="12">
    <source>
        <dbReference type="EMBL" id="GGH94175.1"/>
    </source>
</evidence>
<dbReference type="SMART" id="SM00387">
    <property type="entry name" value="HATPase_c"/>
    <property type="match status" value="1"/>
</dbReference>
<dbReference type="SMART" id="SM00448">
    <property type="entry name" value="REC"/>
    <property type="match status" value="1"/>
</dbReference>
<dbReference type="InterPro" id="IPR036097">
    <property type="entry name" value="HisK_dim/P_sf"/>
</dbReference>
<dbReference type="RefSeq" id="WP_155137633.1">
    <property type="nucleotide sequence ID" value="NZ_BMGZ01000001.1"/>
</dbReference>
<feature type="transmembrane region" description="Helical" evidence="9">
    <location>
        <begin position="146"/>
        <end position="163"/>
    </location>
</feature>
<dbReference type="Pfam" id="PF00512">
    <property type="entry name" value="HisKA"/>
    <property type="match status" value="1"/>
</dbReference>
<dbReference type="CDD" id="cd00075">
    <property type="entry name" value="HATPase"/>
    <property type="match status" value="1"/>
</dbReference>
<evidence type="ECO:0000313" key="14">
    <source>
        <dbReference type="Proteomes" id="UP000621856"/>
    </source>
</evidence>
<dbReference type="CDD" id="cd00156">
    <property type="entry name" value="REC"/>
    <property type="match status" value="1"/>
</dbReference>
<reference evidence="12" key="1">
    <citation type="journal article" date="2014" name="Int. J. Syst. Evol. Microbiol.">
        <title>Complete genome sequence of Corynebacterium casei LMG S-19264T (=DSM 44701T), isolated from a smear-ripened cheese.</title>
        <authorList>
            <consortium name="US DOE Joint Genome Institute (JGI-PGF)"/>
            <person name="Walter F."/>
            <person name="Albersmeier A."/>
            <person name="Kalinowski J."/>
            <person name="Ruckert C."/>
        </authorList>
    </citation>
    <scope>NUCLEOTIDE SEQUENCE</scope>
    <source>
        <strain evidence="12">CGMCC 1.14984</strain>
    </source>
</reference>
<evidence type="ECO:0000259" key="10">
    <source>
        <dbReference type="PROSITE" id="PS50109"/>
    </source>
</evidence>
<feature type="transmembrane region" description="Helical" evidence="9">
    <location>
        <begin position="26"/>
        <end position="47"/>
    </location>
</feature>
<feature type="transmembrane region" description="Helical" evidence="9">
    <location>
        <begin position="91"/>
        <end position="114"/>
    </location>
</feature>
<dbReference type="SUPFAM" id="SSF52172">
    <property type="entry name" value="CheY-like"/>
    <property type="match status" value="1"/>
</dbReference>
<dbReference type="Proteomes" id="UP000818603">
    <property type="component" value="Unassembled WGS sequence"/>
</dbReference>
<dbReference type="GO" id="GO:0000155">
    <property type="term" value="F:phosphorelay sensor kinase activity"/>
    <property type="evidence" value="ECO:0007669"/>
    <property type="project" value="InterPro"/>
</dbReference>
<dbReference type="PANTHER" id="PTHR43711">
    <property type="entry name" value="TWO-COMPONENT HISTIDINE KINASE"/>
    <property type="match status" value="1"/>
</dbReference>
<comment type="catalytic activity">
    <reaction evidence="1">
        <text>ATP + protein L-histidine = ADP + protein N-phospho-L-histidine.</text>
        <dbReference type="EC" id="2.7.13.3"/>
    </reaction>
</comment>
<keyword evidence="9" id="KW-1133">Transmembrane helix</keyword>
<sequence length="588" mass="62993">MAEGDVHTARPTERTRIRSAESRTEFIVSGLFTLLLFGTLAYVWTLFAPIAPRNVLNTWTTIMAVTITIMMLLPALYLIRNPGEEETVRWWAPAGKVVAVIYDISIALSIWMLLPYASEGLRLLMVIFYLAAICGQVISTAESLETNAFGVIAIFGSIALFYLNTPGTYSTGIAVFCGAFGVLLMIVAIALRTAMRSAIKARLKAEDTAEQLEAALRSAETERDAKTRFIAAASHDLRQPLHAASLYFEQAQTAEDGTIRERAITGVRGAFVSAGNLLDTILDHLRLEAAAMPVRRRSVAVGEMLAHVAALHEGEARLAGMTIRVRPTRLAVEADPALIERALGNLVLNAIRHSRGERVLLTARRRGGKVEIYVIDDGQGIPATDREELFQEYVQGRSTRQDPRGGLGLGLASAQRIMALHGTMLMLETRWRGGAAFRLSLPGAATDVPVSGAVQSVPGSLSNIAGLAILIVEDIEDAGRALAALLESTGAAADWVPSVKAAAAQAAARRYDLVITDWRLSLTQTGADALAAIRQHQPDLPAIVMTGDGAPSTLAEIVATGARLLHKPATPARVFSAIAETVSRKGAA</sequence>
<dbReference type="Pfam" id="PF00072">
    <property type="entry name" value="Response_reg"/>
    <property type="match status" value="1"/>
</dbReference>
<dbReference type="SUPFAM" id="SSF55874">
    <property type="entry name" value="ATPase domain of HSP90 chaperone/DNA topoisomerase II/histidine kinase"/>
    <property type="match status" value="1"/>
</dbReference>
<proteinExistence type="predicted"/>
<keyword evidence="9" id="KW-0472">Membrane</keyword>
<comment type="caution">
    <text evidence="12">The sequence shown here is derived from an EMBL/GenBank/DDBJ whole genome shotgun (WGS) entry which is preliminary data.</text>
</comment>
<evidence type="ECO:0000256" key="6">
    <source>
        <dbReference type="ARBA" id="ARBA00023012"/>
    </source>
</evidence>
<accession>A0A8J3ETJ9</accession>
<keyword evidence="3 7" id="KW-0597">Phosphoprotein</keyword>
<evidence type="ECO:0000256" key="5">
    <source>
        <dbReference type="ARBA" id="ARBA00022777"/>
    </source>
</evidence>
<dbReference type="PROSITE" id="PS50109">
    <property type="entry name" value="HIS_KIN"/>
    <property type="match status" value="1"/>
</dbReference>
<evidence type="ECO:0000259" key="11">
    <source>
        <dbReference type="PROSITE" id="PS50110"/>
    </source>
</evidence>
<keyword evidence="9" id="KW-0812">Transmembrane</keyword>
<dbReference type="PROSITE" id="PS50110">
    <property type="entry name" value="RESPONSE_REGULATORY"/>
    <property type="match status" value="1"/>
</dbReference>
<dbReference type="Pfam" id="PF02518">
    <property type="entry name" value="HATPase_c"/>
    <property type="match status" value="1"/>
</dbReference>
<evidence type="ECO:0000256" key="9">
    <source>
        <dbReference type="SAM" id="Phobius"/>
    </source>
</evidence>
<evidence type="ECO:0000256" key="3">
    <source>
        <dbReference type="ARBA" id="ARBA00022553"/>
    </source>
</evidence>
<evidence type="ECO:0000256" key="8">
    <source>
        <dbReference type="SAM" id="Coils"/>
    </source>
</evidence>
<keyword evidence="15" id="KW-1185">Reference proteome</keyword>
<feature type="coiled-coil region" evidence="8">
    <location>
        <begin position="195"/>
        <end position="222"/>
    </location>
</feature>
<dbReference type="InterPro" id="IPR050736">
    <property type="entry name" value="Sensor_HK_Regulatory"/>
</dbReference>
<evidence type="ECO:0000256" key="4">
    <source>
        <dbReference type="ARBA" id="ARBA00022679"/>
    </source>
</evidence>
<dbReference type="PRINTS" id="PR00344">
    <property type="entry name" value="BCTRLSENSOR"/>
</dbReference>
<dbReference type="InterPro" id="IPR005467">
    <property type="entry name" value="His_kinase_dom"/>
</dbReference>
<dbReference type="InterPro" id="IPR003661">
    <property type="entry name" value="HisK_dim/P_dom"/>
</dbReference>
<feature type="transmembrane region" description="Helical" evidence="9">
    <location>
        <begin position="120"/>
        <end position="139"/>
    </location>
</feature>
<gene>
    <name evidence="13" type="ORF">FF098_003855</name>
    <name evidence="12" type="ORF">GCM10011355_07740</name>
</gene>
<dbReference type="SMART" id="SM00388">
    <property type="entry name" value="HisKA"/>
    <property type="match status" value="1"/>
</dbReference>
<evidence type="ECO:0000256" key="2">
    <source>
        <dbReference type="ARBA" id="ARBA00012438"/>
    </source>
</evidence>
<evidence type="ECO:0000256" key="1">
    <source>
        <dbReference type="ARBA" id="ARBA00000085"/>
    </source>
</evidence>
<feature type="transmembrane region" description="Helical" evidence="9">
    <location>
        <begin position="59"/>
        <end position="79"/>
    </location>
</feature>
<dbReference type="PANTHER" id="PTHR43711:SF32">
    <property type="entry name" value="SENSOR-TYPE HISTIDINE KINASE PRRB"/>
    <property type="match status" value="1"/>
</dbReference>
<dbReference type="InterPro" id="IPR011006">
    <property type="entry name" value="CheY-like_superfamily"/>
</dbReference>
<feature type="modified residue" description="4-aspartylphosphate" evidence="7">
    <location>
        <position position="517"/>
    </location>
</feature>
<organism evidence="12 14">
    <name type="scientific">Aquisalinus luteolus</name>
    <dbReference type="NCBI Taxonomy" id="1566827"/>
    <lineage>
        <taxon>Bacteria</taxon>
        <taxon>Pseudomonadati</taxon>
        <taxon>Pseudomonadota</taxon>
        <taxon>Alphaproteobacteria</taxon>
        <taxon>Parvularculales</taxon>
        <taxon>Parvularculaceae</taxon>
        <taxon>Aquisalinus</taxon>
    </lineage>
</organism>
<dbReference type="SUPFAM" id="SSF47384">
    <property type="entry name" value="Homodimeric domain of signal transducing histidine kinase"/>
    <property type="match status" value="1"/>
</dbReference>
<dbReference type="CDD" id="cd00082">
    <property type="entry name" value="HisKA"/>
    <property type="match status" value="1"/>
</dbReference>
<dbReference type="Gene3D" id="3.30.565.10">
    <property type="entry name" value="Histidine kinase-like ATPase, C-terminal domain"/>
    <property type="match status" value="1"/>
</dbReference>
<protein>
    <recommendedName>
        <fullName evidence="2">histidine kinase</fullName>
        <ecNumber evidence="2">2.7.13.3</ecNumber>
    </recommendedName>
</protein>
<dbReference type="InterPro" id="IPR036890">
    <property type="entry name" value="HATPase_C_sf"/>
</dbReference>
<dbReference type="Gene3D" id="3.40.50.2300">
    <property type="match status" value="1"/>
</dbReference>
<dbReference type="Gene3D" id="1.10.287.130">
    <property type="match status" value="1"/>
</dbReference>
<reference evidence="12" key="3">
    <citation type="submission" date="2020-09" db="EMBL/GenBank/DDBJ databases">
        <authorList>
            <person name="Sun Q."/>
            <person name="Zhou Y."/>
        </authorList>
    </citation>
    <scope>NUCLEOTIDE SEQUENCE</scope>
    <source>
        <strain evidence="12">CGMCC 1.14984</strain>
    </source>
</reference>
<feature type="transmembrane region" description="Helical" evidence="9">
    <location>
        <begin position="169"/>
        <end position="191"/>
    </location>
</feature>
<dbReference type="Proteomes" id="UP000621856">
    <property type="component" value="Unassembled WGS sequence"/>
</dbReference>
<keyword evidence="5 12" id="KW-0418">Kinase</keyword>
<dbReference type="InterPro" id="IPR001789">
    <property type="entry name" value="Sig_transdc_resp-reg_receiver"/>
</dbReference>
<dbReference type="EMBL" id="BMGZ01000001">
    <property type="protein sequence ID" value="GGH94175.1"/>
    <property type="molecule type" value="Genomic_DNA"/>
</dbReference>
<dbReference type="AlphaFoldDB" id="A0A8J3ETJ9"/>
<keyword evidence="4" id="KW-0808">Transferase</keyword>
<evidence type="ECO:0000256" key="7">
    <source>
        <dbReference type="PROSITE-ProRule" id="PRU00169"/>
    </source>
</evidence>
<keyword evidence="6" id="KW-0902">Two-component regulatory system</keyword>
<dbReference type="EC" id="2.7.13.3" evidence="2"/>
<name>A0A8J3ETJ9_9PROT</name>
<evidence type="ECO:0000313" key="15">
    <source>
        <dbReference type="Proteomes" id="UP000818603"/>
    </source>
</evidence>
<feature type="domain" description="Response regulatory" evidence="11">
    <location>
        <begin position="468"/>
        <end position="582"/>
    </location>
</feature>
<dbReference type="InterPro" id="IPR003594">
    <property type="entry name" value="HATPase_dom"/>
</dbReference>
<reference evidence="13 15" key="2">
    <citation type="submission" date="2020-02" db="EMBL/GenBank/DDBJ databases">
        <title>Genome sequence of Parvularcula flava strain NH6-79.</title>
        <authorList>
            <person name="Abdul Karim M.H."/>
            <person name="Lam M.Q."/>
            <person name="Chen S.J."/>
            <person name="Yahya A."/>
            <person name="Shahir S."/>
            <person name="Shamsir M.S."/>
            <person name="Chong C.S."/>
        </authorList>
    </citation>
    <scope>NUCLEOTIDE SEQUENCE [LARGE SCALE GENOMIC DNA]</scope>
    <source>
        <strain evidence="13 15">NH6-79</strain>
    </source>
</reference>
<evidence type="ECO:0000313" key="13">
    <source>
        <dbReference type="EMBL" id="NHK27038.1"/>
    </source>
</evidence>
<feature type="domain" description="Histidine kinase" evidence="10">
    <location>
        <begin position="232"/>
        <end position="445"/>
    </location>
</feature>
<keyword evidence="8" id="KW-0175">Coiled coil</keyword>
<dbReference type="EMBL" id="VCJR02000001">
    <property type="protein sequence ID" value="NHK27038.1"/>
    <property type="molecule type" value="Genomic_DNA"/>
</dbReference>
<dbReference type="InterPro" id="IPR004358">
    <property type="entry name" value="Sig_transdc_His_kin-like_C"/>
</dbReference>